<name>A0AAV1DZX6_OLDCO</name>
<keyword evidence="2" id="KW-0732">Signal</keyword>
<proteinExistence type="inferred from homology"/>
<dbReference type="Proteomes" id="UP001161247">
    <property type="component" value="Chromosome 7"/>
</dbReference>
<sequence>MKSSPSFTLFFFLLIALFEPNFLTSTAQNVSSNPVIDTTGESLHHGNIYYILPAAGGESSNGGGGITLQIGRNNSCPYEIVQTSEKNSNGLPLSFSPVTNDNLIRVDTDLNIKFVNNTQVGFPVTCPQSSVWRINSTGSNPVFVTTGGVEGNPSLQTLPNWFKIQKFEDGYQIQYCPSASLCGKNPCGVLLLCENVGVFVDDNGARRLALNQAPFKMVFKRA</sequence>
<dbReference type="PANTHER" id="PTHR33107">
    <property type="entry name" value="KUNITZ TRYPSIN INHIBITOR 2"/>
    <property type="match status" value="1"/>
</dbReference>
<comment type="similarity">
    <text evidence="1">Belongs to the protease inhibitor I3 (leguminous Kunitz-type inhibitor) family.</text>
</comment>
<dbReference type="EMBL" id="OX459124">
    <property type="protein sequence ID" value="CAI9113352.1"/>
    <property type="molecule type" value="Genomic_DNA"/>
</dbReference>
<accession>A0AAV1DZX6</accession>
<dbReference type="InterPro" id="IPR011065">
    <property type="entry name" value="Kunitz_inhibitor_STI-like_sf"/>
</dbReference>
<reference evidence="3" key="1">
    <citation type="submission" date="2023-03" db="EMBL/GenBank/DDBJ databases">
        <authorList>
            <person name="Julca I."/>
        </authorList>
    </citation>
    <scope>NUCLEOTIDE SEQUENCE</scope>
</reference>
<dbReference type="Gene3D" id="2.80.10.50">
    <property type="match status" value="1"/>
</dbReference>
<dbReference type="GO" id="GO:0004866">
    <property type="term" value="F:endopeptidase inhibitor activity"/>
    <property type="evidence" value="ECO:0007669"/>
    <property type="project" value="InterPro"/>
</dbReference>
<dbReference type="InterPro" id="IPR002160">
    <property type="entry name" value="Prot_inh_Kunz-lg"/>
</dbReference>
<gene>
    <name evidence="3" type="ORF">OLC1_LOCUS20383</name>
</gene>
<evidence type="ECO:0000313" key="4">
    <source>
        <dbReference type="Proteomes" id="UP001161247"/>
    </source>
</evidence>
<dbReference type="AlphaFoldDB" id="A0AAV1DZX6"/>
<evidence type="ECO:0000313" key="3">
    <source>
        <dbReference type="EMBL" id="CAI9113352.1"/>
    </source>
</evidence>
<feature type="signal peptide" evidence="2">
    <location>
        <begin position="1"/>
        <end position="27"/>
    </location>
</feature>
<dbReference type="SMART" id="SM00452">
    <property type="entry name" value="STI"/>
    <property type="match status" value="1"/>
</dbReference>
<dbReference type="PROSITE" id="PS00283">
    <property type="entry name" value="SOYBEAN_KUNITZ"/>
    <property type="match status" value="1"/>
</dbReference>
<dbReference type="SUPFAM" id="SSF50386">
    <property type="entry name" value="STI-like"/>
    <property type="match status" value="1"/>
</dbReference>
<dbReference type="Pfam" id="PF00197">
    <property type="entry name" value="Kunitz_legume"/>
    <property type="match status" value="1"/>
</dbReference>
<evidence type="ECO:0000256" key="2">
    <source>
        <dbReference type="SAM" id="SignalP"/>
    </source>
</evidence>
<protein>
    <submittedName>
        <fullName evidence="3">OLC1v1013936C1</fullName>
    </submittedName>
</protein>
<feature type="chain" id="PRO_5043718223" evidence="2">
    <location>
        <begin position="28"/>
        <end position="222"/>
    </location>
</feature>
<dbReference type="PANTHER" id="PTHR33107:SF5">
    <property type="entry name" value="KUNITZ TRYPSIN INHIBITOR 5"/>
    <property type="match status" value="1"/>
</dbReference>
<organism evidence="3 4">
    <name type="scientific">Oldenlandia corymbosa var. corymbosa</name>
    <dbReference type="NCBI Taxonomy" id="529605"/>
    <lineage>
        <taxon>Eukaryota</taxon>
        <taxon>Viridiplantae</taxon>
        <taxon>Streptophyta</taxon>
        <taxon>Embryophyta</taxon>
        <taxon>Tracheophyta</taxon>
        <taxon>Spermatophyta</taxon>
        <taxon>Magnoliopsida</taxon>
        <taxon>eudicotyledons</taxon>
        <taxon>Gunneridae</taxon>
        <taxon>Pentapetalae</taxon>
        <taxon>asterids</taxon>
        <taxon>lamiids</taxon>
        <taxon>Gentianales</taxon>
        <taxon>Rubiaceae</taxon>
        <taxon>Rubioideae</taxon>
        <taxon>Spermacoceae</taxon>
        <taxon>Hedyotis-Oldenlandia complex</taxon>
        <taxon>Oldenlandia</taxon>
    </lineage>
</organism>
<dbReference type="PRINTS" id="PR00291">
    <property type="entry name" value="KUNITZINHBTR"/>
</dbReference>
<keyword evidence="4" id="KW-1185">Reference proteome</keyword>
<evidence type="ECO:0000256" key="1">
    <source>
        <dbReference type="ARBA" id="ARBA00005440"/>
    </source>
</evidence>